<dbReference type="EMBL" id="CP069812">
    <property type="protein sequence ID" value="QRQ94358.1"/>
    <property type="molecule type" value="Genomic_DNA"/>
</dbReference>
<dbReference type="PANTHER" id="PTHR34698:SF2">
    <property type="entry name" value="5-OXOPROLINASE SUBUNIT B"/>
    <property type="match status" value="1"/>
</dbReference>
<dbReference type="SUPFAM" id="SSF160467">
    <property type="entry name" value="PH0987 N-terminal domain-like"/>
    <property type="match status" value="1"/>
</dbReference>
<evidence type="ECO:0000313" key="9">
    <source>
        <dbReference type="Proteomes" id="UP000325743"/>
    </source>
</evidence>
<accession>A0A375FUN6</accession>
<dbReference type="SUPFAM" id="SSF50891">
    <property type="entry name" value="Cyclophilin-like"/>
    <property type="match status" value="1"/>
</dbReference>
<evidence type="ECO:0000313" key="7">
    <source>
        <dbReference type="EMBL" id="SPC10940.1"/>
    </source>
</evidence>
<dbReference type="EC" id="3.5.2.9" evidence="5"/>
<dbReference type="GO" id="GO:0017168">
    <property type="term" value="F:5-oxoprolinase (ATP-hydrolyzing) activity"/>
    <property type="evidence" value="ECO:0007669"/>
    <property type="project" value="UniProtKB-EC"/>
</dbReference>
<dbReference type="EMBL" id="OGUS01000109">
    <property type="protein sequence ID" value="SPC10940.1"/>
    <property type="molecule type" value="Genomic_DNA"/>
</dbReference>
<evidence type="ECO:0000313" key="5">
    <source>
        <dbReference type="EMBL" id="QEZ45295.1"/>
    </source>
</evidence>
<evidence type="ECO:0000256" key="1">
    <source>
        <dbReference type="ARBA" id="ARBA00022741"/>
    </source>
</evidence>
<dbReference type="Gene3D" id="3.30.1360.40">
    <property type="match status" value="1"/>
</dbReference>
<evidence type="ECO:0000313" key="6">
    <source>
        <dbReference type="EMBL" id="QRQ94358.1"/>
    </source>
</evidence>
<sequence>MSPCTIHRLAEQALLYSVAPPASLDVQRRIWAMASRAEDWRGVVDVVPGMNNLTVIFDGSADVEMLERSLRQAWASGEARNTTGKVVEIPVRYGGGHGPDLADVAAHTGLSPREVACRHAAGEYVVYFLGFQPGFAYLGGLVPELATPRRREPRLAVPAGSVGIGGEQTGIYPAVLPGGWQLIGHTDIALFVADRDPPSLLAPGDTVRFVAEEIIA</sequence>
<dbReference type="Proteomes" id="UP000623307">
    <property type="component" value="Chromosome 2"/>
</dbReference>
<dbReference type="RefSeq" id="WP_063239911.1">
    <property type="nucleotide sequence ID" value="NZ_CP032519.1"/>
</dbReference>
<dbReference type="Gene3D" id="2.40.100.10">
    <property type="entry name" value="Cyclophilin-like"/>
    <property type="match status" value="1"/>
</dbReference>
<dbReference type="Proteomes" id="UP000325743">
    <property type="component" value="Chromosome 2"/>
</dbReference>
<evidence type="ECO:0000313" key="10">
    <source>
        <dbReference type="Proteomes" id="UP000623307"/>
    </source>
</evidence>
<protein>
    <submittedName>
        <fullName evidence="5">5-oxoprolinase subunit PxpB</fullName>
        <ecNumber evidence="5">3.5.2.9</ecNumber>
    </submittedName>
    <submittedName>
        <fullName evidence="7">Hydrolase subunit</fullName>
    </submittedName>
</protein>
<reference evidence="6 10" key="3">
    <citation type="submission" date="2021-02" db="EMBL/GenBank/DDBJ databases">
        <title>Complete Genome Sequence of Cupriavidus oxalaticus Strain Ox1, a Soil Oxalate-Degrading Species.</title>
        <authorList>
            <person name="Palmieri F."/>
            <person name="Udriet P."/>
            <person name="Deuasquier M."/>
            <person name="Beaudoing E."/>
            <person name="Johnson S.L."/>
            <person name="Davenport K.W."/>
            <person name="Chain P.S."/>
            <person name="Bindschedler S."/>
            <person name="Junier P."/>
        </authorList>
    </citation>
    <scope>NUCLEOTIDE SEQUENCE [LARGE SCALE GENOMIC DNA]</scope>
    <source>
        <strain evidence="6 10">Ox1</strain>
    </source>
</reference>
<dbReference type="OrthoDB" id="9778567at2"/>
<keyword evidence="10" id="KW-1185">Reference proteome</keyword>
<dbReference type="GO" id="GO:0005524">
    <property type="term" value="F:ATP binding"/>
    <property type="evidence" value="ECO:0007669"/>
    <property type="project" value="UniProtKB-KW"/>
</dbReference>
<evidence type="ECO:0000259" key="4">
    <source>
        <dbReference type="SMART" id="SM00796"/>
    </source>
</evidence>
<dbReference type="InterPro" id="IPR010016">
    <property type="entry name" value="PxpB"/>
</dbReference>
<organism evidence="5 9">
    <name type="scientific">Cupriavidus oxalaticus</name>
    <dbReference type="NCBI Taxonomy" id="96344"/>
    <lineage>
        <taxon>Bacteria</taxon>
        <taxon>Pseudomonadati</taxon>
        <taxon>Pseudomonadota</taxon>
        <taxon>Betaproteobacteria</taxon>
        <taxon>Burkholderiales</taxon>
        <taxon>Burkholderiaceae</taxon>
        <taxon>Cupriavidus</taxon>
    </lineage>
</organism>
<feature type="domain" description="Carboxyltransferase" evidence="4">
    <location>
        <begin position="4"/>
        <end position="201"/>
    </location>
</feature>
<evidence type="ECO:0000256" key="2">
    <source>
        <dbReference type="ARBA" id="ARBA00022801"/>
    </source>
</evidence>
<dbReference type="Pfam" id="PF02682">
    <property type="entry name" value="CT_C_D"/>
    <property type="match status" value="1"/>
</dbReference>
<evidence type="ECO:0000313" key="8">
    <source>
        <dbReference type="Proteomes" id="UP000256862"/>
    </source>
</evidence>
<keyword evidence="3" id="KW-0067">ATP-binding</keyword>
<dbReference type="EMBL" id="CP032519">
    <property type="protein sequence ID" value="QEZ45295.1"/>
    <property type="molecule type" value="Genomic_DNA"/>
</dbReference>
<dbReference type="InterPro" id="IPR029000">
    <property type="entry name" value="Cyclophilin-like_dom_sf"/>
</dbReference>
<proteinExistence type="predicted"/>
<dbReference type="GeneID" id="303490383"/>
<dbReference type="InterPro" id="IPR003833">
    <property type="entry name" value="CT_C_D"/>
</dbReference>
<reference evidence="5 9" key="2">
    <citation type="submission" date="2018-09" db="EMBL/GenBank/DDBJ databases">
        <title>Complete genome sequence of Cupriavidus oxalaticus T2, a bacterium capable of phenol tolerance and degradation.</title>
        <authorList>
            <person name="Yan J."/>
        </authorList>
    </citation>
    <scope>NUCLEOTIDE SEQUENCE [LARGE SCALE GENOMIC DNA]</scope>
    <source>
        <strain evidence="5 9">T2</strain>
    </source>
</reference>
<dbReference type="NCBIfam" id="TIGR00370">
    <property type="entry name" value="5-oxoprolinase subunit PxpB"/>
    <property type="match status" value="1"/>
</dbReference>
<reference evidence="7 8" key="1">
    <citation type="submission" date="2018-01" db="EMBL/GenBank/DDBJ databases">
        <authorList>
            <person name="Clerissi C."/>
        </authorList>
    </citation>
    <scope>NUCLEOTIDE SEQUENCE [LARGE SCALE GENOMIC DNA]</scope>
    <source>
        <strain evidence="7">Cupriavidus oxalaticus LMG 2235</strain>
    </source>
</reference>
<dbReference type="Proteomes" id="UP000256862">
    <property type="component" value="Chromosome CO2235"/>
</dbReference>
<name>A0A375FUN6_9BURK</name>
<evidence type="ECO:0000256" key="3">
    <source>
        <dbReference type="ARBA" id="ARBA00022840"/>
    </source>
</evidence>
<gene>
    <name evidence="5" type="primary">pxpB</name>
    <name evidence="7" type="synonym">ybgJ</name>
    <name evidence="7" type="ORF">CO2235_10325</name>
    <name evidence="5" type="ORF">D2917_13115</name>
    <name evidence="6" type="ORF">JTE92_12655</name>
</gene>
<dbReference type="SMART" id="SM00796">
    <property type="entry name" value="AHS1"/>
    <property type="match status" value="1"/>
</dbReference>
<keyword evidence="1" id="KW-0547">Nucleotide-binding</keyword>
<keyword evidence="2 5" id="KW-0378">Hydrolase</keyword>
<dbReference type="PANTHER" id="PTHR34698">
    <property type="entry name" value="5-OXOPROLINASE SUBUNIT B"/>
    <property type="match status" value="1"/>
</dbReference>
<dbReference type="AlphaFoldDB" id="A0A375FUN6"/>